<accession>A0ABT5LCZ8</accession>
<proteinExistence type="predicted"/>
<dbReference type="EMBL" id="JANHJP010000062">
    <property type="protein sequence ID" value="MDC9032328.1"/>
    <property type="molecule type" value="Genomic_DNA"/>
</dbReference>
<sequence length="46" mass="5548">PYHHWSEVPPDVRDIWWGEFQVNKSNIVVDLLCLNFCYKSLILIIF</sequence>
<dbReference type="Proteomes" id="UP001221763">
    <property type="component" value="Unassembled WGS sequence"/>
</dbReference>
<organism evidence="1 2">
    <name type="scientific">Columbia Basin potato purple top phytoplasma</name>
    <dbReference type="NCBI Taxonomy" id="307134"/>
    <lineage>
        <taxon>Bacteria</taxon>
        <taxon>Bacillati</taxon>
        <taxon>Mycoplasmatota</taxon>
        <taxon>Mollicutes</taxon>
        <taxon>Acholeplasmatales</taxon>
        <taxon>Acholeplasmataceae</taxon>
        <taxon>Candidatus Phytoplasma</taxon>
        <taxon>16SrVI (Clover proliferation group)</taxon>
    </lineage>
</organism>
<evidence type="ECO:0000313" key="1">
    <source>
        <dbReference type="EMBL" id="MDC9032328.1"/>
    </source>
</evidence>
<reference evidence="1 2" key="1">
    <citation type="journal article" date="2023" name="Plant">
        <title>Draft Genome Sequence Resource of CBPPT1, a 'Candidatus Phytoplasma trifolii'-Related Strain Associated with Potato Purple Top Disease in the Columbia Basin, U.S.A.</title>
        <authorList>
            <person name="Wei W."/>
            <person name="Shao J."/>
            <person name="Bottner-Parker K.D."/>
            <person name="Zhao Y."/>
        </authorList>
    </citation>
    <scope>NUCLEOTIDE SEQUENCE [LARGE SCALE GENOMIC DNA]</scope>
    <source>
        <strain evidence="1 2">CBPPT1</strain>
    </source>
</reference>
<evidence type="ECO:0000313" key="2">
    <source>
        <dbReference type="Proteomes" id="UP001221763"/>
    </source>
</evidence>
<name>A0ABT5LCZ8_9MOLU</name>
<gene>
    <name evidence="1" type="ORF">M8044_000551</name>
</gene>
<protein>
    <submittedName>
        <fullName evidence="1">Uncharacterized protein</fullName>
    </submittedName>
</protein>
<keyword evidence="2" id="KW-1185">Reference proteome</keyword>
<feature type="non-terminal residue" evidence="1">
    <location>
        <position position="1"/>
    </location>
</feature>
<comment type="caution">
    <text evidence="1">The sequence shown here is derived from an EMBL/GenBank/DDBJ whole genome shotgun (WGS) entry which is preliminary data.</text>
</comment>